<reference evidence="12 13" key="1">
    <citation type="journal article" date="2013" name="Int. J. Syst. Evol. Microbiol.">
        <title>Tumebacillus flagellatus sp. nov., an alpha-amylase/pullulanase-producing bacterium isolated from cassava wastewater.</title>
        <authorList>
            <person name="Wang Q."/>
            <person name="Xie N."/>
            <person name="Qin Y."/>
            <person name="Shen N."/>
            <person name="Zhu J."/>
            <person name="Mi H."/>
            <person name="Huang R."/>
        </authorList>
    </citation>
    <scope>NUCLEOTIDE SEQUENCE [LARGE SCALE GENOMIC DNA]</scope>
    <source>
        <strain evidence="12 13">GST4</strain>
    </source>
</reference>
<dbReference type="OrthoDB" id="9802228at2"/>
<dbReference type="Gene3D" id="1.10.10.10">
    <property type="entry name" value="Winged helix-like DNA-binding domain superfamily/Winged helix DNA-binding domain"/>
    <property type="match status" value="1"/>
</dbReference>
<protein>
    <recommendedName>
        <fullName evidence="9">Methylated-DNA--protein-cysteine methyltransferase</fullName>
        <ecNumber evidence="9">2.1.1.63</ecNumber>
    </recommendedName>
    <alternativeName>
        <fullName evidence="9">6-O-methylguanine-DNA methyltransferase</fullName>
        <shortName evidence="9">MGMT</shortName>
    </alternativeName>
    <alternativeName>
        <fullName evidence="9">O-6-methylguanine-DNA-alkyltransferase</fullName>
    </alternativeName>
</protein>
<dbReference type="eggNOG" id="COG0350">
    <property type="taxonomic scope" value="Bacteria"/>
</dbReference>
<evidence type="ECO:0000259" key="11">
    <source>
        <dbReference type="Pfam" id="PF02870"/>
    </source>
</evidence>
<dbReference type="EMBL" id="JMIR01000001">
    <property type="protein sequence ID" value="KEO85069.1"/>
    <property type="molecule type" value="Genomic_DNA"/>
</dbReference>
<keyword evidence="5 9" id="KW-0808">Transferase</keyword>
<dbReference type="PANTHER" id="PTHR10815">
    <property type="entry name" value="METHYLATED-DNA--PROTEIN-CYSTEINE METHYLTRANSFERASE"/>
    <property type="match status" value="1"/>
</dbReference>
<evidence type="ECO:0000313" key="13">
    <source>
        <dbReference type="Proteomes" id="UP000027931"/>
    </source>
</evidence>
<feature type="domain" description="Methylguanine DNA methyltransferase ribonuclease-like" evidence="11">
    <location>
        <begin position="10"/>
        <end position="77"/>
    </location>
</feature>
<dbReference type="InterPro" id="IPR014048">
    <property type="entry name" value="MethylDNA_cys_MeTrfase_DNA-bd"/>
</dbReference>
<dbReference type="PROSITE" id="PS00374">
    <property type="entry name" value="MGMT"/>
    <property type="match status" value="1"/>
</dbReference>
<evidence type="ECO:0000256" key="3">
    <source>
        <dbReference type="ARBA" id="ARBA00022490"/>
    </source>
</evidence>
<dbReference type="InterPro" id="IPR036388">
    <property type="entry name" value="WH-like_DNA-bd_sf"/>
</dbReference>
<evidence type="ECO:0000256" key="2">
    <source>
        <dbReference type="ARBA" id="ARBA00008711"/>
    </source>
</evidence>
<dbReference type="Proteomes" id="UP000027931">
    <property type="component" value="Unassembled WGS sequence"/>
</dbReference>
<dbReference type="InterPro" id="IPR036217">
    <property type="entry name" value="MethylDNA_cys_MeTrfase_DNAb"/>
</dbReference>
<dbReference type="PANTHER" id="PTHR10815:SF12">
    <property type="entry name" value="METHYLATED-DNA--PROTEIN-CYSTEINE METHYLTRANSFERASE, INDUCIBLE"/>
    <property type="match status" value="1"/>
</dbReference>
<evidence type="ECO:0000256" key="9">
    <source>
        <dbReference type="HAMAP-Rule" id="MF_00772"/>
    </source>
</evidence>
<evidence type="ECO:0000256" key="8">
    <source>
        <dbReference type="ARBA" id="ARBA00049348"/>
    </source>
</evidence>
<comment type="function">
    <text evidence="9">Involved in the cellular defense against the biological effects of O6-methylguanine (O6-MeG) and O4-methylthymine (O4-MeT) in DNA. Repairs the methylated nucleobase in DNA by stoichiometrically transferring the methyl group to a cysteine residue in the enzyme. This is a suicide reaction: the enzyme is irreversibly inactivated.</text>
</comment>
<dbReference type="SUPFAM" id="SSF53155">
    <property type="entry name" value="Methylated DNA-protein cysteine methyltransferase domain"/>
    <property type="match status" value="1"/>
</dbReference>
<feature type="domain" description="Methylated-DNA-[protein]-cysteine S-methyltransferase DNA binding" evidence="10">
    <location>
        <begin position="81"/>
        <end position="160"/>
    </location>
</feature>
<dbReference type="Pfam" id="PF01035">
    <property type="entry name" value="DNA_binding_1"/>
    <property type="match status" value="1"/>
</dbReference>
<dbReference type="Gene3D" id="3.30.160.70">
    <property type="entry name" value="Methylated DNA-protein cysteine methyltransferase domain"/>
    <property type="match status" value="1"/>
</dbReference>
<comment type="caution">
    <text evidence="12">The sequence shown here is derived from an EMBL/GenBank/DDBJ whole genome shotgun (WGS) entry which is preliminary data.</text>
</comment>
<dbReference type="Pfam" id="PF02870">
    <property type="entry name" value="Methyltransf_1N"/>
    <property type="match status" value="1"/>
</dbReference>
<keyword evidence="7 9" id="KW-0234">DNA repair</keyword>
<keyword evidence="3 9" id="KW-0963">Cytoplasm</keyword>
<keyword evidence="6 9" id="KW-0227">DNA damage</keyword>
<dbReference type="GO" id="GO:0005737">
    <property type="term" value="C:cytoplasm"/>
    <property type="evidence" value="ECO:0007669"/>
    <property type="project" value="UniProtKB-SubCell"/>
</dbReference>
<dbReference type="InterPro" id="IPR036631">
    <property type="entry name" value="MGMT_N_sf"/>
</dbReference>
<dbReference type="InterPro" id="IPR023546">
    <property type="entry name" value="MGMT"/>
</dbReference>
<dbReference type="STRING" id="1157490.EL26_00450"/>
<evidence type="ECO:0000256" key="5">
    <source>
        <dbReference type="ARBA" id="ARBA00022679"/>
    </source>
</evidence>
<dbReference type="NCBIfam" id="TIGR00589">
    <property type="entry name" value="ogt"/>
    <property type="match status" value="1"/>
</dbReference>
<dbReference type="CDD" id="cd06445">
    <property type="entry name" value="ATase"/>
    <property type="match status" value="1"/>
</dbReference>
<organism evidence="12 13">
    <name type="scientific">Tumebacillus flagellatus</name>
    <dbReference type="NCBI Taxonomy" id="1157490"/>
    <lineage>
        <taxon>Bacteria</taxon>
        <taxon>Bacillati</taxon>
        <taxon>Bacillota</taxon>
        <taxon>Bacilli</taxon>
        <taxon>Bacillales</taxon>
        <taxon>Alicyclobacillaceae</taxon>
        <taxon>Tumebacillus</taxon>
    </lineage>
</organism>
<comment type="similarity">
    <text evidence="2 9">Belongs to the MGMT family.</text>
</comment>
<dbReference type="AlphaFoldDB" id="A0A074LVM6"/>
<comment type="catalytic activity">
    <reaction evidence="1 9">
        <text>a 4-O-methyl-thymidine in DNA + L-cysteinyl-[protein] = a thymidine in DNA + S-methyl-L-cysteinyl-[protein]</text>
        <dbReference type="Rhea" id="RHEA:53428"/>
        <dbReference type="Rhea" id="RHEA-COMP:10131"/>
        <dbReference type="Rhea" id="RHEA-COMP:10132"/>
        <dbReference type="Rhea" id="RHEA-COMP:13555"/>
        <dbReference type="Rhea" id="RHEA-COMP:13556"/>
        <dbReference type="ChEBI" id="CHEBI:29950"/>
        <dbReference type="ChEBI" id="CHEBI:82612"/>
        <dbReference type="ChEBI" id="CHEBI:137386"/>
        <dbReference type="ChEBI" id="CHEBI:137387"/>
        <dbReference type="EC" id="2.1.1.63"/>
    </reaction>
</comment>
<dbReference type="GO" id="GO:0032259">
    <property type="term" value="P:methylation"/>
    <property type="evidence" value="ECO:0007669"/>
    <property type="project" value="UniProtKB-KW"/>
</dbReference>
<evidence type="ECO:0000313" key="12">
    <source>
        <dbReference type="EMBL" id="KEO85069.1"/>
    </source>
</evidence>
<feature type="active site" description="Nucleophile; methyl group acceptor" evidence="9">
    <location>
        <position position="132"/>
    </location>
</feature>
<comment type="miscellaneous">
    <text evidence="9">This enzyme catalyzes only one turnover and therefore is not strictly catalytic. According to one definition, an enzyme is a biocatalyst that acts repeatedly and over many reaction cycles.</text>
</comment>
<accession>A0A074LVM6</accession>
<evidence type="ECO:0000259" key="10">
    <source>
        <dbReference type="Pfam" id="PF01035"/>
    </source>
</evidence>
<dbReference type="FunFam" id="1.10.10.10:FF:000214">
    <property type="entry name" value="Methylated-DNA--protein-cysteine methyltransferase"/>
    <property type="match status" value="1"/>
</dbReference>
<dbReference type="GO" id="GO:0003908">
    <property type="term" value="F:methylated-DNA-[protein]-cysteine S-methyltransferase activity"/>
    <property type="evidence" value="ECO:0007669"/>
    <property type="project" value="UniProtKB-UniRule"/>
</dbReference>
<dbReference type="InterPro" id="IPR008332">
    <property type="entry name" value="MethylG_MeTrfase_N"/>
</dbReference>
<dbReference type="RefSeq" id="WP_038083250.1">
    <property type="nucleotide sequence ID" value="NZ_JMIR01000001.1"/>
</dbReference>
<comment type="subcellular location">
    <subcellularLocation>
        <location evidence="9">Cytoplasm</location>
    </subcellularLocation>
</comment>
<dbReference type="HAMAP" id="MF_00772">
    <property type="entry name" value="OGT"/>
    <property type="match status" value="1"/>
</dbReference>
<evidence type="ECO:0000256" key="6">
    <source>
        <dbReference type="ARBA" id="ARBA00022763"/>
    </source>
</evidence>
<evidence type="ECO:0000256" key="4">
    <source>
        <dbReference type="ARBA" id="ARBA00022603"/>
    </source>
</evidence>
<dbReference type="InterPro" id="IPR001497">
    <property type="entry name" value="MethylDNA_cys_MeTrfase_AS"/>
</dbReference>
<sequence length="162" mass="18020">MIVKWTRFRELYIAATERGICCITLPNESWETLRAWVSKAMPGAELREDGAALADAVRELEEYYRGERRVFASALDLRGTEFQRLVWQAVAQIPAGETRSYREIAERVGRPRAVRAVGAANGANPVPILVPCHRVIGSSGSLTGYRGGLAMKRELLDMEGLE</sequence>
<keyword evidence="4 9" id="KW-0489">Methyltransferase</keyword>
<name>A0A074LVM6_9BACL</name>
<dbReference type="SUPFAM" id="SSF46767">
    <property type="entry name" value="Methylated DNA-protein cysteine methyltransferase, C-terminal domain"/>
    <property type="match status" value="1"/>
</dbReference>
<evidence type="ECO:0000256" key="7">
    <source>
        <dbReference type="ARBA" id="ARBA00023204"/>
    </source>
</evidence>
<proteinExistence type="inferred from homology"/>
<dbReference type="GO" id="GO:0006307">
    <property type="term" value="P:DNA alkylation repair"/>
    <property type="evidence" value="ECO:0007669"/>
    <property type="project" value="UniProtKB-UniRule"/>
</dbReference>
<comment type="catalytic activity">
    <reaction evidence="8 9">
        <text>a 6-O-methyl-2'-deoxyguanosine in DNA + L-cysteinyl-[protein] = S-methyl-L-cysteinyl-[protein] + a 2'-deoxyguanosine in DNA</text>
        <dbReference type="Rhea" id="RHEA:24000"/>
        <dbReference type="Rhea" id="RHEA-COMP:10131"/>
        <dbReference type="Rhea" id="RHEA-COMP:10132"/>
        <dbReference type="Rhea" id="RHEA-COMP:11367"/>
        <dbReference type="Rhea" id="RHEA-COMP:11368"/>
        <dbReference type="ChEBI" id="CHEBI:29950"/>
        <dbReference type="ChEBI" id="CHEBI:82612"/>
        <dbReference type="ChEBI" id="CHEBI:85445"/>
        <dbReference type="ChEBI" id="CHEBI:85448"/>
        <dbReference type="EC" id="2.1.1.63"/>
    </reaction>
</comment>
<dbReference type="EC" id="2.1.1.63" evidence="9"/>
<gene>
    <name evidence="12" type="ORF">EL26_00450</name>
</gene>
<evidence type="ECO:0000256" key="1">
    <source>
        <dbReference type="ARBA" id="ARBA00001286"/>
    </source>
</evidence>
<keyword evidence="13" id="KW-1185">Reference proteome</keyword>